<accession>A0A1F5TQN4</accession>
<dbReference type="InterPro" id="IPR000100">
    <property type="entry name" value="RNase_P"/>
</dbReference>
<sequence>MLKKDNKITKKKEFDFIFKKGKSSFDNIIGVRVIKNNLNNKRFGIIVGTKVSKKAVERNRIKRRIKTVLVKEISKIKQSIDCIIISLPQIKTSNYKDIQISLQNHFKKLNLF</sequence>
<dbReference type="NCBIfam" id="TIGR00188">
    <property type="entry name" value="rnpA"/>
    <property type="match status" value="1"/>
</dbReference>
<dbReference type="GO" id="GO:0000049">
    <property type="term" value="F:tRNA binding"/>
    <property type="evidence" value="ECO:0007669"/>
    <property type="project" value="UniProtKB-UniRule"/>
</dbReference>
<dbReference type="InterPro" id="IPR020539">
    <property type="entry name" value="RNase_P_CS"/>
</dbReference>
<comment type="function">
    <text evidence="1 7">RNaseP catalyzes the removal of the 5'-leader sequence from pre-tRNA to produce the mature 5'-terminus. It can also cleave other RNA substrates such as 4.5S RNA. The protein component plays an auxiliary but essential role in vivo by binding to the 5'-leader sequence and broadening the substrate specificity of the ribozyme.</text>
</comment>
<dbReference type="InterPro" id="IPR014721">
    <property type="entry name" value="Ribsml_uS5_D2-typ_fold_subgr"/>
</dbReference>
<evidence type="ECO:0000256" key="3">
    <source>
        <dbReference type="ARBA" id="ARBA00022722"/>
    </source>
</evidence>
<dbReference type="GO" id="GO:0004526">
    <property type="term" value="F:ribonuclease P activity"/>
    <property type="evidence" value="ECO:0007669"/>
    <property type="project" value="UniProtKB-UniRule"/>
</dbReference>
<evidence type="ECO:0000256" key="8">
    <source>
        <dbReference type="NCBIfam" id="TIGR00188"/>
    </source>
</evidence>
<comment type="subunit">
    <text evidence="7">Consists of a catalytic RNA component (M1 or rnpB) and a protein subunit.</text>
</comment>
<keyword evidence="2 7" id="KW-0819">tRNA processing</keyword>
<evidence type="ECO:0000256" key="4">
    <source>
        <dbReference type="ARBA" id="ARBA00022759"/>
    </source>
</evidence>
<keyword evidence="5 7" id="KW-0378">Hydrolase</keyword>
<dbReference type="Gene3D" id="3.30.230.10">
    <property type="match status" value="1"/>
</dbReference>
<comment type="similarity">
    <text evidence="7">Belongs to the RnpA family.</text>
</comment>
<evidence type="ECO:0000256" key="7">
    <source>
        <dbReference type="HAMAP-Rule" id="MF_00227"/>
    </source>
</evidence>
<dbReference type="PROSITE" id="PS00648">
    <property type="entry name" value="RIBONUCLEASE_P"/>
    <property type="match status" value="1"/>
</dbReference>
<protein>
    <recommendedName>
        <fullName evidence="7 8">Ribonuclease P protein component</fullName>
        <shortName evidence="7">RNase P protein</shortName>
        <shortName evidence="7">RNaseP protein</shortName>
        <ecNumber evidence="7 8">3.1.26.5</ecNumber>
    </recommendedName>
    <alternativeName>
        <fullName evidence="7">Protein C5</fullName>
    </alternativeName>
</protein>
<dbReference type="Pfam" id="PF00825">
    <property type="entry name" value="Ribonuclease_P"/>
    <property type="match status" value="1"/>
</dbReference>
<dbReference type="InterPro" id="IPR020568">
    <property type="entry name" value="Ribosomal_Su5_D2-typ_SF"/>
</dbReference>
<dbReference type="GO" id="GO:0042781">
    <property type="term" value="F:3'-tRNA processing endoribonuclease activity"/>
    <property type="evidence" value="ECO:0007669"/>
    <property type="project" value="TreeGrafter"/>
</dbReference>
<evidence type="ECO:0000256" key="6">
    <source>
        <dbReference type="ARBA" id="ARBA00022884"/>
    </source>
</evidence>
<keyword evidence="6 7" id="KW-0694">RNA-binding</keyword>
<name>A0A1F5TQN4_9BACT</name>
<proteinExistence type="inferred from homology"/>
<dbReference type="SUPFAM" id="SSF54211">
    <property type="entry name" value="Ribosomal protein S5 domain 2-like"/>
    <property type="match status" value="1"/>
</dbReference>
<dbReference type="AlphaFoldDB" id="A0A1F5TQN4"/>
<dbReference type="PANTHER" id="PTHR33992">
    <property type="entry name" value="RIBONUCLEASE P PROTEIN COMPONENT"/>
    <property type="match status" value="1"/>
</dbReference>
<evidence type="ECO:0000313" key="10">
    <source>
        <dbReference type="Proteomes" id="UP000177579"/>
    </source>
</evidence>
<evidence type="ECO:0000256" key="1">
    <source>
        <dbReference type="ARBA" id="ARBA00002663"/>
    </source>
</evidence>
<evidence type="ECO:0000256" key="2">
    <source>
        <dbReference type="ARBA" id="ARBA00022694"/>
    </source>
</evidence>
<reference evidence="9 10" key="1">
    <citation type="journal article" date="2016" name="Nat. Commun.">
        <title>Thousands of microbial genomes shed light on interconnected biogeochemical processes in an aquifer system.</title>
        <authorList>
            <person name="Anantharaman K."/>
            <person name="Brown C.T."/>
            <person name="Hug L.A."/>
            <person name="Sharon I."/>
            <person name="Castelle C.J."/>
            <person name="Probst A.J."/>
            <person name="Thomas B.C."/>
            <person name="Singh A."/>
            <person name="Wilkins M.J."/>
            <person name="Karaoz U."/>
            <person name="Brodie E.L."/>
            <person name="Williams K.H."/>
            <person name="Hubbard S.S."/>
            <person name="Banfield J.F."/>
        </authorList>
    </citation>
    <scope>NUCLEOTIDE SEQUENCE [LARGE SCALE GENOMIC DNA]</scope>
</reference>
<evidence type="ECO:0000256" key="5">
    <source>
        <dbReference type="ARBA" id="ARBA00022801"/>
    </source>
</evidence>
<dbReference type="EC" id="3.1.26.5" evidence="7 8"/>
<keyword evidence="3 7" id="KW-0540">Nuclease</keyword>
<comment type="catalytic activity">
    <reaction evidence="7">
        <text>Endonucleolytic cleavage of RNA, removing 5'-extranucleotides from tRNA precursor.</text>
        <dbReference type="EC" id="3.1.26.5"/>
    </reaction>
</comment>
<dbReference type="Proteomes" id="UP000177579">
    <property type="component" value="Unassembled WGS sequence"/>
</dbReference>
<dbReference type="EMBL" id="MFGO01000013">
    <property type="protein sequence ID" value="OGF41139.1"/>
    <property type="molecule type" value="Genomic_DNA"/>
</dbReference>
<dbReference type="GO" id="GO:0030677">
    <property type="term" value="C:ribonuclease P complex"/>
    <property type="evidence" value="ECO:0007669"/>
    <property type="project" value="TreeGrafter"/>
</dbReference>
<gene>
    <name evidence="7" type="primary">rnpA</name>
    <name evidence="9" type="ORF">A2531_01285</name>
</gene>
<dbReference type="PANTHER" id="PTHR33992:SF1">
    <property type="entry name" value="RIBONUCLEASE P PROTEIN COMPONENT"/>
    <property type="match status" value="1"/>
</dbReference>
<evidence type="ECO:0000313" key="9">
    <source>
        <dbReference type="EMBL" id="OGF41139.1"/>
    </source>
</evidence>
<organism evidence="9 10">
    <name type="scientific">Candidatus Falkowbacteria bacterium RIFOXYD2_FULL_34_120</name>
    <dbReference type="NCBI Taxonomy" id="1798007"/>
    <lineage>
        <taxon>Bacteria</taxon>
        <taxon>Candidatus Falkowiibacteriota</taxon>
    </lineage>
</organism>
<comment type="caution">
    <text evidence="9">The sequence shown here is derived from an EMBL/GenBank/DDBJ whole genome shotgun (WGS) entry which is preliminary data.</text>
</comment>
<keyword evidence="4 7" id="KW-0255">Endonuclease</keyword>
<dbReference type="GO" id="GO:0001682">
    <property type="term" value="P:tRNA 5'-leader removal"/>
    <property type="evidence" value="ECO:0007669"/>
    <property type="project" value="UniProtKB-UniRule"/>
</dbReference>
<dbReference type="HAMAP" id="MF_00227">
    <property type="entry name" value="RNase_P"/>
    <property type="match status" value="1"/>
</dbReference>